<evidence type="ECO:0008006" key="3">
    <source>
        <dbReference type="Google" id="ProtNLM"/>
    </source>
</evidence>
<dbReference type="Proteomes" id="UP000010074">
    <property type="component" value="Chromosome"/>
</dbReference>
<organism evidence="1 2">
    <name type="scientific">Bdellovibrio bacteriovorus str. Tiberius</name>
    <dbReference type="NCBI Taxonomy" id="1069642"/>
    <lineage>
        <taxon>Bacteria</taxon>
        <taxon>Pseudomonadati</taxon>
        <taxon>Bdellovibrionota</taxon>
        <taxon>Bdellovibrionia</taxon>
        <taxon>Bdellovibrionales</taxon>
        <taxon>Pseudobdellovibrionaceae</taxon>
        <taxon>Bdellovibrio</taxon>
    </lineage>
</organism>
<evidence type="ECO:0000313" key="2">
    <source>
        <dbReference type="Proteomes" id="UP000010074"/>
    </source>
</evidence>
<evidence type="ECO:0000313" key="1">
    <source>
        <dbReference type="EMBL" id="AFY01128.1"/>
    </source>
</evidence>
<dbReference type="PATRIC" id="fig|1069642.3.peg.1412"/>
<sequence length="230" mass="24860">MELHEVIMMKFPVVVGLFSLILTATASAVEIPVQARLFAGMTPVAPGPLNDNLVTQNMKKIEGVTQLGVEITYPVMKYLDVGARYAKKLADSEENPADPNTDYTAKLDQDAFLLMARVPFVRTDIYRIDGFAGVGGTNTKVTMKSAAQNGDYSKSVGDNWYASPYAAAGISLALGYKRFYFVFEGGIEHNKIEDLKRSGTVSSSVDSLDLSGSYFTVGLMFDGIPGTVGK</sequence>
<proteinExistence type="predicted"/>
<dbReference type="AlphaFoldDB" id="K7YU10"/>
<protein>
    <recommendedName>
        <fullName evidence="3">Outer membrane protein beta-barrel domain-containing protein</fullName>
    </recommendedName>
</protein>
<accession>K7YU10</accession>
<reference evidence="1 2" key="1">
    <citation type="journal article" date="2012" name="BMC Genomics">
        <title>Genome analysis of a simultaneously predatory and prey-independent, novel Bdellovibrio bacteriovorus from the River Tiber, supports in silico predictions of both ancient and recent lateral gene transfer from diverse bacteria.</title>
        <authorList>
            <person name="Hobley L."/>
            <person name="Lerner T.R."/>
            <person name="Williams L.E."/>
            <person name="Lambert C."/>
            <person name="Till R."/>
            <person name="Milner D.S."/>
            <person name="Basford S.M."/>
            <person name="Capeness M.J."/>
            <person name="Fenton A.K."/>
            <person name="Atterbury R.J."/>
            <person name="Harris M.A."/>
            <person name="Sockett R.E."/>
        </authorList>
    </citation>
    <scope>NUCLEOTIDE SEQUENCE [LARGE SCALE GENOMIC DNA]</scope>
    <source>
        <strain evidence="1 2">Tiberius</strain>
    </source>
</reference>
<dbReference type="KEGG" id="bbat:Bdt_1430"/>
<dbReference type="STRING" id="1069642.Bdt_1430"/>
<dbReference type="EMBL" id="CP002930">
    <property type="protein sequence ID" value="AFY01128.1"/>
    <property type="molecule type" value="Genomic_DNA"/>
</dbReference>
<name>K7YU10_BDEBC</name>
<gene>
    <name evidence="1" type="ORF">Bdt_1430</name>
</gene>
<dbReference type="HOGENOM" id="CLU_1233047_0_0_7"/>